<dbReference type="AlphaFoldDB" id="A0A242MYE6"/>
<dbReference type="EMBL" id="NBTZ01000041">
    <property type="protein sequence ID" value="OTP76154.1"/>
    <property type="molecule type" value="Genomic_DNA"/>
</dbReference>
<comment type="caution">
    <text evidence="1">The sequence shown here is derived from an EMBL/GenBank/DDBJ whole genome shotgun (WGS) entry which is preliminary data.</text>
</comment>
<sequence>MAYPIRFDQPYRAIGQSHTRHPNFQEALVLKEIEVTQTLDLCVVYRVLTGNSGIGKPGARDKVHGNGELTLSRIKVNGLHVPRRGYTESRFEQLIRHSLLALRG</sequence>
<name>A0A242MYE6_CABSO</name>
<dbReference type="Proteomes" id="UP000195221">
    <property type="component" value="Unassembled WGS sequence"/>
</dbReference>
<evidence type="ECO:0000313" key="2">
    <source>
        <dbReference type="Proteomes" id="UP000195221"/>
    </source>
</evidence>
<reference evidence="1 2" key="1">
    <citation type="submission" date="2017-03" db="EMBL/GenBank/DDBJ databases">
        <title>Genome analysis of strain PAMC 26577.</title>
        <authorList>
            <person name="Oh H.-M."/>
            <person name="Yang J.-A."/>
        </authorList>
    </citation>
    <scope>NUCLEOTIDE SEQUENCE [LARGE SCALE GENOMIC DNA]</scope>
    <source>
        <strain evidence="1 2">PAMC 26577</strain>
    </source>
</reference>
<evidence type="ECO:0000313" key="1">
    <source>
        <dbReference type="EMBL" id="OTP76154.1"/>
    </source>
</evidence>
<gene>
    <name evidence="1" type="ORF">PAMC26577_11685</name>
</gene>
<organism evidence="1 2">
    <name type="scientific">Caballeronia sordidicola</name>
    <name type="common">Burkholderia sordidicola</name>
    <dbReference type="NCBI Taxonomy" id="196367"/>
    <lineage>
        <taxon>Bacteria</taxon>
        <taxon>Pseudomonadati</taxon>
        <taxon>Pseudomonadota</taxon>
        <taxon>Betaproteobacteria</taxon>
        <taxon>Burkholderiales</taxon>
        <taxon>Burkholderiaceae</taxon>
        <taxon>Caballeronia</taxon>
    </lineage>
</organism>
<proteinExistence type="predicted"/>
<protein>
    <submittedName>
        <fullName evidence="1">Uncharacterized protein</fullName>
    </submittedName>
</protein>
<accession>A0A242MYE6</accession>